<evidence type="ECO:0008006" key="4">
    <source>
        <dbReference type="Google" id="ProtNLM"/>
    </source>
</evidence>
<keyword evidence="3" id="KW-1185">Reference proteome</keyword>
<evidence type="ECO:0000313" key="3">
    <source>
        <dbReference type="Proteomes" id="UP001234495"/>
    </source>
</evidence>
<gene>
    <name evidence="2" type="ORF">J2S19_000213</name>
</gene>
<keyword evidence="1" id="KW-0732">Signal</keyword>
<dbReference type="RefSeq" id="WP_307335863.1">
    <property type="nucleotide sequence ID" value="NZ_JAUSUD010000001.1"/>
</dbReference>
<accession>A0ABT9ZBI6</accession>
<proteinExistence type="predicted"/>
<feature type="signal peptide" evidence="1">
    <location>
        <begin position="1"/>
        <end position="24"/>
    </location>
</feature>
<evidence type="ECO:0000256" key="1">
    <source>
        <dbReference type="SAM" id="SignalP"/>
    </source>
</evidence>
<reference evidence="2 3" key="1">
    <citation type="submission" date="2023-07" db="EMBL/GenBank/DDBJ databases">
        <title>Genomic Encyclopedia of Type Strains, Phase IV (KMG-IV): sequencing the most valuable type-strain genomes for metagenomic binning, comparative biology and taxonomic classification.</title>
        <authorList>
            <person name="Goeker M."/>
        </authorList>
    </citation>
    <scope>NUCLEOTIDE SEQUENCE [LARGE SCALE GENOMIC DNA]</scope>
    <source>
        <strain evidence="2 3">DSM 29005</strain>
    </source>
</reference>
<name>A0ABT9ZBI6_9BACI</name>
<organism evidence="2 3">
    <name type="scientific">Metabacillus malikii</name>
    <dbReference type="NCBI Taxonomy" id="1504265"/>
    <lineage>
        <taxon>Bacteria</taxon>
        <taxon>Bacillati</taxon>
        <taxon>Bacillota</taxon>
        <taxon>Bacilli</taxon>
        <taxon>Bacillales</taxon>
        <taxon>Bacillaceae</taxon>
        <taxon>Metabacillus</taxon>
    </lineage>
</organism>
<protein>
    <recommendedName>
        <fullName evidence="4">CBM6 domain-containing protein</fullName>
    </recommendedName>
</protein>
<dbReference type="Gene3D" id="2.60.120.430">
    <property type="entry name" value="Galactose-binding lectin"/>
    <property type="match status" value="1"/>
</dbReference>
<dbReference type="EMBL" id="JAUSUD010000001">
    <property type="protein sequence ID" value="MDQ0228963.1"/>
    <property type="molecule type" value="Genomic_DNA"/>
</dbReference>
<feature type="chain" id="PRO_5046982130" description="CBM6 domain-containing protein" evidence="1">
    <location>
        <begin position="25"/>
        <end position="151"/>
    </location>
</feature>
<comment type="caution">
    <text evidence="2">The sequence shown here is derived from an EMBL/GenBank/DDBJ whole genome shotgun (WGS) entry which is preliminary data.</text>
</comment>
<sequence>MKKLLFTIGILAMYILSLHSPLSAIEAGKKQFFEVGSIINELENGIYSVQTKGEKPGEGIVYTPENGTFNTKPQFQVELKGSGEVLLKIEETNARGQFIKEVRVENITLTDDWKTYHINIDLETETSQIDFFVITETKENTHFSFKNVELN</sequence>
<dbReference type="Proteomes" id="UP001234495">
    <property type="component" value="Unassembled WGS sequence"/>
</dbReference>
<evidence type="ECO:0000313" key="2">
    <source>
        <dbReference type="EMBL" id="MDQ0228963.1"/>
    </source>
</evidence>